<organism evidence="1 2">
    <name type="scientific">Dyadobacter jejuensis</name>
    <dbReference type="NCBI Taxonomy" id="1082580"/>
    <lineage>
        <taxon>Bacteria</taxon>
        <taxon>Pseudomonadati</taxon>
        <taxon>Bacteroidota</taxon>
        <taxon>Cytophagia</taxon>
        <taxon>Cytophagales</taxon>
        <taxon>Spirosomataceae</taxon>
        <taxon>Dyadobacter</taxon>
    </lineage>
</organism>
<protein>
    <submittedName>
        <fullName evidence="1">Uncharacterized protein DUF4905</fullName>
    </submittedName>
</protein>
<dbReference type="EMBL" id="QGDT01000007">
    <property type="protein sequence ID" value="PWJ57488.1"/>
    <property type="molecule type" value="Genomic_DNA"/>
</dbReference>
<comment type="caution">
    <text evidence="1">The sequence shown here is derived from an EMBL/GenBank/DDBJ whole genome shotgun (WGS) entry which is preliminary data.</text>
</comment>
<name>A0A316AJI0_9BACT</name>
<sequence>MQIHFNYRFSRQIWRVLAHPEVQRKEWVVELRDPATKQVSFAALDTGLQKVLWEVSPPYSDWWSSLTAMSGDQVYIHDYRYPEIPEPTDLRALSLLDGSSLWELANQVLVEPLEKPWLKVAGRQGRGGVPKYSVVDANTGAYSPFKEESLTVPKGLALQAPVLYKDGEPYFEPMKAFIATMTDGHSAISIDYLEWNPFMMFSYYIYQQEKLIQFLLVVNKSKELIFHEQISAPSDGIGQATMLMKEDLLVFLKNKNEFSSLKFS</sequence>
<dbReference type="Pfam" id="PF16248">
    <property type="entry name" value="DUF4905"/>
    <property type="match status" value="1"/>
</dbReference>
<dbReference type="Proteomes" id="UP000245880">
    <property type="component" value="Unassembled WGS sequence"/>
</dbReference>
<dbReference type="InterPro" id="IPR032595">
    <property type="entry name" value="DUF4905"/>
</dbReference>
<keyword evidence="2" id="KW-1185">Reference proteome</keyword>
<evidence type="ECO:0000313" key="1">
    <source>
        <dbReference type="EMBL" id="PWJ57488.1"/>
    </source>
</evidence>
<accession>A0A316AJI0</accession>
<reference evidence="1 2" key="1">
    <citation type="submission" date="2018-03" db="EMBL/GenBank/DDBJ databases">
        <title>Genomic Encyclopedia of Archaeal and Bacterial Type Strains, Phase II (KMG-II): from individual species to whole genera.</title>
        <authorList>
            <person name="Goeker M."/>
        </authorList>
    </citation>
    <scope>NUCLEOTIDE SEQUENCE [LARGE SCALE GENOMIC DNA]</scope>
    <source>
        <strain evidence="1 2">DSM 100346</strain>
    </source>
</reference>
<proteinExistence type="predicted"/>
<evidence type="ECO:0000313" key="2">
    <source>
        <dbReference type="Proteomes" id="UP000245880"/>
    </source>
</evidence>
<dbReference type="AlphaFoldDB" id="A0A316AJI0"/>
<gene>
    <name evidence="1" type="ORF">CLV98_107196</name>
</gene>